<comment type="caution">
    <text evidence="2">The sequence shown here is derived from an EMBL/GenBank/DDBJ whole genome shotgun (WGS) entry which is preliminary data.</text>
</comment>
<name>A0A7C8I1L3_9PLEO</name>
<feature type="region of interest" description="Disordered" evidence="1">
    <location>
        <begin position="25"/>
        <end position="44"/>
    </location>
</feature>
<dbReference type="OrthoDB" id="3792666at2759"/>
<feature type="compositionally biased region" description="Basic and acidic residues" evidence="1">
    <location>
        <begin position="370"/>
        <end position="383"/>
    </location>
</feature>
<sequence>MSPTLRRPTFEVAAFLLPFLRAPVSPPRSSLRPSRARHPRSAHPSCPQCRSLHLYKTARAVTVLGMHKVLPFDLYLVPEPSESDHKINLWKENGAEGAELVAENVSLKKAYTDYIKPGVMLYLKDDIKKSICEELKSLKGNDIPATYNNYVLLPAHTNTIKIKAQNRILPTSEFRHLALLREIHINLASPAAYWQISLDRAYQFIENGHPVEFDIRFKGSREKDHQQRLVAGPRDLWPWMHNHFPHLRPDFILKAMPEGTIFHVRPVSDGKHVKWVMAPPHVKVKSSNHFGDLTRRLFKIKEELKKSIAEGKQSELPKQMRRNLANQGHDSYSVTTGMAKGWMTDSAERWPPGVQTEEDETQRELIGPDSADRYMGHRPEKSRRALSKTPWLTRRKP</sequence>
<dbReference type="EMBL" id="JAADJZ010000032">
    <property type="protein sequence ID" value="KAF2865611.1"/>
    <property type="molecule type" value="Genomic_DNA"/>
</dbReference>
<reference evidence="2 3" key="1">
    <citation type="submission" date="2020-01" db="EMBL/GenBank/DDBJ databases">
        <authorList>
            <consortium name="DOE Joint Genome Institute"/>
            <person name="Haridas S."/>
            <person name="Albert R."/>
            <person name="Binder M."/>
            <person name="Bloem J."/>
            <person name="Labutti K."/>
            <person name="Salamov A."/>
            <person name="Andreopoulos B."/>
            <person name="Baker S.E."/>
            <person name="Barry K."/>
            <person name="Bills G."/>
            <person name="Bluhm B.H."/>
            <person name="Cannon C."/>
            <person name="Castanera R."/>
            <person name="Culley D.E."/>
            <person name="Daum C."/>
            <person name="Ezra D."/>
            <person name="Gonzalez J.B."/>
            <person name="Henrissat B."/>
            <person name="Kuo A."/>
            <person name="Liang C."/>
            <person name="Lipzen A."/>
            <person name="Lutzoni F."/>
            <person name="Magnuson J."/>
            <person name="Mondo S."/>
            <person name="Nolan M."/>
            <person name="Ohm R."/>
            <person name="Pangilinan J."/>
            <person name="Park H.-J.H."/>
            <person name="Ramirez L."/>
            <person name="Alfaro M."/>
            <person name="Sun H."/>
            <person name="Tritt A."/>
            <person name="Yoshinaga Y."/>
            <person name="Zwiers L.-H.L."/>
            <person name="Turgeon B.G."/>
            <person name="Goodwin S.B."/>
            <person name="Spatafora J.W."/>
            <person name="Crous P.W."/>
            <person name="Grigoriev I.V."/>
        </authorList>
    </citation>
    <scope>NUCLEOTIDE SEQUENCE [LARGE SCALE GENOMIC DNA]</scope>
    <source>
        <strain evidence="2 3">CBS 611.86</strain>
    </source>
</reference>
<evidence type="ECO:0000313" key="3">
    <source>
        <dbReference type="Proteomes" id="UP000481861"/>
    </source>
</evidence>
<dbReference type="Proteomes" id="UP000481861">
    <property type="component" value="Unassembled WGS sequence"/>
</dbReference>
<keyword evidence="3" id="KW-1185">Reference proteome</keyword>
<protein>
    <submittedName>
        <fullName evidence="2">Uncharacterized protein</fullName>
    </submittedName>
</protein>
<gene>
    <name evidence="2" type="ORF">BDV95DRAFT_586167</name>
</gene>
<evidence type="ECO:0000313" key="2">
    <source>
        <dbReference type="EMBL" id="KAF2865611.1"/>
    </source>
</evidence>
<evidence type="ECO:0000256" key="1">
    <source>
        <dbReference type="SAM" id="MobiDB-lite"/>
    </source>
</evidence>
<accession>A0A7C8I1L3</accession>
<feature type="region of interest" description="Disordered" evidence="1">
    <location>
        <begin position="344"/>
        <end position="397"/>
    </location>
</feature>
<dbReference type="AlphaFoldDB" id="A0A7C8I1L3"/>
<organism evidence="2 3">
    <name type="scientific">Massariosphaeria phaeospora</name>
    <dbReference type="NCBI Taxonomy" id="100035"/>
    <lineage>
        <taxon>Eukaryota</taxon>
        <taxon>Fungi</taxon>
        <taxon>Dikarya</taxon>
        <taxon>Ascomycota</taxon>
        <taxon>Pezizomycotina</taxon>
        <taxon>Dothideomycetes</taxon>
        <taxon>Pleosporomycetidae</taxon>
        <taxon>Pleosporales</taxon>
        <taxon>Pleosporales incertae sedis</taxon>
        <taxon>Massariosphaeria</taxon>
    </lineage>
</organism>
<proteinExistence type="predicted"/>